<dbReference type="Proteomes" id="UP000593605">
    <property type="component" value="Chromosome"/>
</dbReference>
<dbReference type="AlphaFoldDB" id="A0A7M1T0B3"/>
<protein>
    <submittedName>
        <fullName evidence="1">Uncharacterized protein</fullName>
    </submittedName>
</protein>
<gene>
    <name evidence="1" type="ORF">IMZ16_06935</name>
</gene>
<proteinExistence type="predicted"/>
<evidence type="ECO:0000313" key="1">
    <source>
        <dbReference type="EMBL" id="QOR73268.1"/>
    </source>
</evidence>
<evidence type="ECO:0000313" key="2">
    <source>
        <dbReference type="Proteomes" id="UP000593605"/>
    </source>
</evidence>
<dbReference type="RefSeq" id="WP_193439435.1">
    <property type="nucleotide sequence ID" value="NZ_CP063145.1"/>
</dbReference>
<sequence length="128" mass="14761">MAKFTSVLFILCFSKSEFCNSTSKTCLEKMLIESHEEFLRNVLLNEGRVTISDDINTLIIEFDGFEEYEVLVNGVPIKCFDGFFGAWHCFQELAKKLKMPFDNLTTEIENCAEVRDEYYFSGCNNFSA</sequence>
<accession>A0A7M1T0B3</accession>
<organism evidence="1 2">
    <name type="scientific">Cruoricaptor ignavus</name>
    <dbReference type="NCBI Taxonomy" id="1118202"/>
    <lineage>
        <taxon>Bacteria</taxon>
        <taxon>Pseudomonadati</taxon>
        <taxon>Bacteroidota</taxon>
        <taxon>Flavobacteriia</taxon>
        <taxon>Flavobacteriales</taxon>
        <taxon>Weeksellaceae</taxon>
        <taxon>Cruoricaptor</taxon>
    </lineage>
</organism>
<reference evidence="1 2" key="1">
    <citation type="submission" date="2020-10" db="EMBL/GenBank/DDBJ databases">
        <title>Complete genome of Cruoricapor ignavus strain M1214 isolated from the blood culture of a febrile patient.</title>
        <authorList>
            <person name="Guglielmino C.J.D."/>
        </authorList>
    </citation>
    <scope>NUCLEOTIDE SEQUENCE [LARGE SCALE GENOMIC DNA]</scope>
    <source>
        <strain evidence="1 2">M1214</strain>
    </source>
</reference>
<name>A0A7M1T0B3_9FLAO</name>
<dbReference type="KEGG" id="civ:IMZ16_06935"/>
<dbReference type="EMBL" id="CP063145">
    <property type="protein sequence ID" value="QOR73268.1"/>
    <property type="molecule type" value="Genomic_DNA"/>
</dbReference>